<evidence type="ECO:0000313" key="3">
    <source>
        <dbReference type="Proteomes" id="UP001201980"/>
    </source>
</evidence>
<comment type="caution">
    <text evidence="2">The sequence shown here is derived from an EMBL/GenBank/DDBJ whole genome shotgun (WGS) entry which is preliminary data.</text>
</comment>
<keyword evidence="1" id="KW-0812">Transmembrane</keyword>
<keyword evidence="3" id="KW-1185">Reference proteome</keyword>
<proteinExistence type="predicted"/>
<sequence>MKLGGHFTGTLFKDEMAKKGKRPLAHALIRFHAVWTSSRALNGPKMVTILSMVVRKQILKVHNNVGILARSTVISVFVLAALFDSVDAAEYLLSVNRNLHS</sequence>
<organism evidence="2 3">
    <name type="scientific">Zalerion maritima</name>
    <dbReference type="NCBI Taxonomy" id="339359"/>
    <lineage>
        <taxon>Eukaryota</taxon>
        <taxon>Fungi</taxon>
        <taxon>Dikarya</taxon>
        <taxon>Ascomycota</taxon>
        <taxon>Pezizomycotina</taxon>
        <taxon>Sordariomycetes</taxon>
        <taxon>Lulworthiomycetidae</taxon>
        <taxon>Lulworthiales</taxon>
        <taxon>Lulworthiaceae</taxon>
        <taxon>Zalerion</taxon>
    </lineage>
</organism>
<dbReference type="AlphaFoldDB" id="A0AAD5RJA0"/>
<protein>
    <submittedName>
        <fullName evidence="2">Uncharacterized protein</fullName>
    </submittedName>
</protein>
<evidence type="ECO:0000313" key="2">
    <source>
        <dbReference type="EMBL" id="KAJ2891511.1"/>
    </source>
</evidence>
<gene>
    <name evidence="2" type="ORF">MKZ38_000276</name>
</gene>
<dbReference type="EMBL" id="JAKWBI020001073">
    <property type="protein sequence ID" value="KAJ2891511.1"/>
    <property type="molecule type" value="Genomic_DNA"/>
</dbReference>
<evidence type="ECO:0000256" key="1">
    <source>
        <dbReference type="SAM" id="Phobius"/>
    </source>
</evidence>
<keyword evidence="1" id="KW-0472">Membrane</keyword>
<keyword evidence="1" id="KW-1133">Transmembrane helix</keyword>
<feature type="transmembrane region" description="Helical" evidence="1">
    <location>
        <begin position="65"/>
        <end position="83"/>
    </location>
</feature>
<name>A0AAD5RJA0_9PEZI</name>
<accession>A0AAD5RJA0</accession>
<dbReference type="Proteomes" id="UP001201980">
    <property type="component" value="Unassembled WGS sequence"/>
</dbReference>
<reference evidence="2" key="1">
    <citation type="submission" date="2022-07" db="EMBL/GenBank/DDBJ databases">
        <title>Draft genome sequence of Zalerion maritima ATCC 34329, a (micro)plastics degrading marine fungus.</title>
        <authorList>
            <person name="Paco A."/>
            <person name="Goncalves M.F.M."/>
            <person name="Rocha-Santos T.A.P."/>
            <person name="Alves A."/>
        </authorList>
    </citation>
    <scope>NUCLEOTIDE SEQUENCE</scope>
    <source>
        <strain evidence="2">ATCC 34329</strain>
    </source>
</reference>